<evidence type="ECO:0000313" key="3">
    <source>
        <dbReference type="EMBL" id="CBY18222.1"/>
    </source>
</evidence>
<gene>
    <name evidence="3" type="ORF">GSOID_T00017860001</name>
</gene>
<dbReference type="Proteomes" id="UP000001307">
    <property type="component" value="Unassembled WGS sequence"/>
</dbReference>
<keyword evidence="4" id="KW-1185">Reference proteome</keyword>
<dbReference type="AlphaFoldDB" id="E4X3L8"/>
<dbReference type="InterPro" id="IPR050525">
    <property type="entry name" value="ECM_Assembly_Org"/>
</dbReference>
<dbReference type="PANTHER" id="PTHR24020">
    <property type="entry name" value="COLLAGEN ALPHA"/>
    <property type="match status" value="1"/>
</dbReference>
<dbReference type="Gene3D" id="3.40.50.410">
    <property type="entry name" value="von Willebrand factor, type A domain"/>
    <property type="match status" value="3"/>
</dbReference>
<protein>
    <recommendedName>
        <fullName evidence="2">VWFA domain-containing protein</fullName>
    </recommendedName>
</protein>
<dbReference type="SUPFAM" id="SSF53300">
    <property type="entry name" value="vWA-like"/>
    <property type="match status" value="3"/>
</dbReference>
<dbReference type="InterPro" id="IPR036465">
    <property type="entry name" value="vWFA_dom_sf"/>
</dbReference>
<feature type="domain" description="VWFA" evidence="2">
    <location>
        <begin position="360"/>
        <end position="524"/>
    </location>
</feature>
<feature type="domain" description="VWFA" evidence="2">
    <location>
        <begin position="642"/>
        <end position="794"/>
    </location>
</feature>
<evidence type="ECO:0000313" key="4">
    <source>
        <dbReference type="Proteomes" id="UP000001307"/>
    </source>
</evidence>
<organism evidence="3">
    <name type="scientific">Oikopleura dioica</name>
    <name type="common">Tunicate</name>
    <dbReference type="NCBI Taxonomy" id="34765"/>
    <lineage>
        <taxon>Eukaryota</taxon>
        <taxon>Metazoa</taxon>
        <taxon>Chordata</taxon>
        <taxon>Tunicata</taxon>
        <taxon>Appendicularia</taxon>
        <taxon>Copelata</taxon>
        <taxon>Oikopleuridae</taxon>
        <taxon>Oikopleura</taxon>
    </lineage>
</organism>
<dbReference type="OrthoDB" id="10297655at2759"/>
<sequence>MKKTALLAALAGANVFERISRRARVNWKDLIDEGPLWDSAMMDYQGDEPQQIANSEAFVFDRDDFLNDDPFSNDYFETEEVKPLTLVTVLVTGEREDFGEENDVCWESCDAPQECLCKNCCVEKKITCPVDVVVALDVCHCDISRWIKTIEFVTHLTEEFKERVDDFRLSVVLFNEISEIAFSLSDWDPTWTLEDIYSKLDNHDLIDFYGRGTFLHTGVEFAMKQFDHDLKRKALLVLYSNGLSQSSDTEVLDVVNNFLGPKIVSVTADALYDTCNGPLCPNKQLLSDMSNNMVLDGSGRRQFWAAKQVRTIAEESFVCHERACEWCDCDCDFSCENTEALAGIRKEVCQNCPMIPCPVDIIFAIDMCHCDPLRMEVSKDFIAATADKLIIDSEARGQKVRLSVVQFNEVAVTSTHFVEFNGDAADKVSLNDFKENLKNLPFEQFKGMGTKLTTGIDEARKTFEFESMTQDDRDRLGIFTNKTEKVLILHSNGHSIDSRVGIMKTINGIKEDYDVKVIPVSVDSPSFKTHDPTAPDAVFLNRIKDKKLSNFVDGTKLDQAAEAIDAFVMDMECGDIRCENPCPFEEREFPNPKEPALCPNVFGEFNPINPAEMASDLDKDDLDEPDASSPSEIYMAPCKALNLAFIIDGSDSVTGRPNGGEWKTVRDWVGAVIDELNLETRPGISNVAVMQYAADHEIIEQKWWPMGCDPQMRSSGDLRDKLAHWRQMNTTTNTYKATTAMMDFHDDNNAQLSENQFNVLVLISDGEHRDAWRKKQSEIDRLRQTFDMVQVVKIRENRQFHNLDDWQLDTSMVKSLRTRPNWGAEELDFLQECEHKCGLAYDASSSSDSSWNSYSSDPFVSSP</sequence>
<feature type="region of interest" description="Disordered" evidence="1">
    <location>
        <begin position="841"/>
        <end position="863"/>
    </location>
</feature>
<feature type="domain" description="VWFA" evidence="2">
    <location>
        <begin position="131"/>
        <end position="348"/>
    </location>
</feature>
<dbReference type="Pfam" id="PF00092">
    <property type="entry name" value="VWA"/>
    <property type="match status" value="3"/>
</dbReference>
<name>E4X3L8_OIKDI</name>
<dbReference type="CDD" id="cd00198">
    <property type="entry name" value="vWFA"/>
    <property type="match status" value="1"/>
</dbReference>
<dbReference type="InParanoid" id="E4X3L8"/>
<evidence type="ECO:0000256" key="1">
    <source>
        <dbReference type="SAM" id="MobiDB-lite"/>
    </source>
</evidence>
<dbReference type="SMART" id="SM00327">
    <property type="entry name" value="VWA"/>
    <property type="match status" value="3"/>
</dbReference>
<accession>E4X3L8</accession>
<evidence type="ECO:0000259" key="2">
    <source>
        <dbReference type="PROSITE" id="PS50234"/>
    </source>
</evidence>
<dbReference type="PROSITE" id="PS50234">
    <property type="entry name" value="VWFA"/>
    <property type="match status" value="3"/>
</dbReference>
<reference evidence="3" key="1">
    <citation type="journal article" date="2010" name="Science">
        <title>Plasticity of animal genome architecture unmasked by rapid evolution of a pelagic tunicate.</title>
        <authorList>
            <person name="Denoeud F."/>
            <person name="Henriet S."/>
            <person name="Mungpakdee S."/>
            <person name="Aury J.M."/>
            <person name="Da Silva C."/>
            <person name="Brinkmann H."/>
            <person name="Mikhaleva J."/>
            <person name="Olsen L.C."/>
            <person name="Jubin C."/>
            <person name="Canestro C."/>
            <person name="Bouquet J.M."/>
            <person name="Danks G."/>
            <person name="Poulain J."/>
            <person name="Campsteijn C."/>
            <person name="Adamski M."/>
            <person name="Cross I."/>
            <person name="Yadetie F."/>
            <person name="Muffato M."/>
            <person name="Louis A."/>
            <person name="Butcher S."/>
            <person name="Tsagkogeorga G."/>
            <person name="Konrad A."/>
            <person name="Singh S."/>
            <person name="Jensen M.F."/>
            <person name="Cong E.H."/>
            <person name="Eikeseth-Otteraa H."/>
            <person name="Noel B."/>
            <person name="Anthouard V."/>
            <person name="Porcel B.M."/>
            <person name="Kachouri-Lafond R."/>
            <person name="Nishino A."/>
            <person name="Ugolini M."/>
            <person name="Chourrout P."/>
            <person name="Nishida H."/>
            <person name="Aasland R."/>
            <person name="Huzurbazar S."/>
            <person name="Westhof E."/>
            <person name="Delsuc F."/>
            <person name="Lehrach H."/>
            <person name="Reinhardt R."/>
            <person name="Weissenbach J."/>
            <person name="Roy S.W."/>
            <person name="Artiguenave F."/>
            <person name="Postlethwait J.H."/>
            <person name="Manak J.R."/>
            <person name="Thompson E.M."/>
            <person name="Jaillon O."/>
            <person name="Du Pasquier L."/>
            <person name="Boudinot P."/>
            <person name="Liberles D.A."/>
            <person name="Volff J.N."/>
            <person name="Philippe H."/>
            <person name="Lenhard B."/>
            <person name="Roest Crollius H."/>
            <person name="Wincker P."/>
            <person name="Chourrout D."/>
        </authorList>
    </citation>
    <scope>NUCLEOTIDE SEQUENCE [LARGE SCALE GENOMIC DNA]</scope>
</reference>
<feature type="compositionally biased region" description="Low complexity" evidence="1">
    <location>
        <begin position="844"/>
        <end position="856"/>
    </location>
</feature>
<dbReference type="InterPro" id="IPR002035">
    <property type="entry name" value="VWF_A"/>
</dbReference>
<proteinExistence type="predicted"/>
<dbReference type="EMBL" id="FN653023">
    <property type="protein sequence ID" value="CBY18222.1"/>
    <property type="molecule type" value="Genomic_DNA"/>
</dbReference>